<name>A0A849SH36_UNCEI</name>
<evidence type="ECO:0000259" key="2">
    <source>
        <dbReference type="Pfam" id="PF13439"/>
    </source>
</evidence>
<organism evidence="3 4">
    <name type="scientific">Eiseniibacteriota bacterium</name>
    <dbReference type="NCBI Taxonomy" id="2212470"/>
    <lineage>
        <taxon>Bacteria</taxon>
        <taxon>Candidatus Eiseniibacteriota</taxon>
    </lineage>
</organism>
<dbReference type="Pfam" id="PF00534">
    <property type="entry name" value="Glycos_transf_1"/>
    <property type="match status" value="1"/>
</dbReference>
<dbReference type="PANTHER" id="PTHR12526:SF630">
    <property type="entry name" value="GLYCOSYLTRANSFERASE"/>
    <property type="match status" value="1"/>
</dbReference>
<dbReference type="AlphaFoldDB" id="A0A849SH36"/>
<keyword evidence="3" id="KW-0808">Transferase</keyword>
<evidence type="ECO:0000313" key="4">
    <source>
        <dbReference type="Proteomes" id="UP000580839"/>
    </source>
</evidence>
<dbReference type="Proteomes" id="UP000580839">
    <property type="component" value="Unassembled WGS sequence"/>
</dbReference>
<feature type="domain" description="Glycosyl transferase family 1" evidence="1">
    <location>
        <begin position="174"/>
        <end position="341"/>
    </location>
</feature>
<accession>A0A849SH36</accession>
<sequence>MKVLHVVESMRRGGAETVVVEHVRHAAPDIESHVVALNLDGPALEAARAAGAHTTVLGKGGARLEGVRRLVALVRAARPDVINGHNATGGLYATLAAALTGVPVCFRTEHTLHFRGRHSVFYPLLEPLATAFTRRVVCVCQAVLESHVSRLPWMARRFVTVANGIASAPHTRPREEARRELGLDPDSVALLTIGSLSRQKAQHVMVEAFARVAATRPAAVLWIAGDGSRRAALEAQAAARNVSERVRFLGPREDAADLLEACDVFLLSSEREGLPMTILEAMRAARPVVSTRVGGTPEAVVDGETGRLVPIGDAEALAGAIDELVGDPARRAAFGAAARQRWQLRFTAERMVRETESLYRVALAEAAPARRVA</sequence>
<gene>
    <name evidence="3" type="ORF">HOP12_06320</name>
</gene>
<comment type="caution">
    <text evidence="3">The sequence shown here is derived from an EMBL/GenBank/DDBJ whole genome shotgun (WGS) entry which is preliminary data.</text>
</comment>
<evidence type="ECO:0000313" key="3">
    <source>
        <dbReference type="EMBL" id="NOT33771.1"/>
    </source>
</evidence>
<dbReference type="EMBL" id="JABFRW010000072">
    <property type="protein sequence ID" value="NOT33771.1"/>
    <property type="molecule type" value="Genomic_DNA"/>
</dbReference>
<dbReference type="Pfam" id="PF13439">
    <property type="entry name" value="Glyco_transf_4"/>
    <property type="match status" value="1"/>
</dbReference>
<reference evidence="3 4" key="1">
    <citation type="submission" date="2020-04" db="EMBL/GenBank/DDBJ databases">
        <title>Metagenomic profiling of ammonia- and methane-oxidizing microorganisms in a Dutch drinking water treatment plant.</title>
        <authorList>
            <person name="Poghosyan L."/>
            <person name="Leucker S."/>
        </authorList>
    </citation>
    <scope>NUCLEOTIDE SEQUENCE [LARGE SCALE GENOMIC DNA]</scope>
    <source>
        <strain evidence="3">S-RSF-IL-03</strain>
    </source>
</reference>
<dbReference type="PANTHER" id="PTHR12526">
    <property type="entry name" value="GLYCOSYLTRANSFERASE"/>
    <property type="match status" value="1"/>
</dbReference>
<protein>
    <submittedName>
        <fullName evidence="3">Glycosyltransferase</fullName>
    </submittedName>
</protein>
<dbReference type="InterPro" id="IPR028098">
    <property type="entry name" value="Glyco_trans_4-like_N"/>
</dbReference>
<feature type="domain" description="Glycosyltransferase subfamily 4-like N-terminal" evidence="2">
    <location>
        <begin position="13"/>
        <end position="165"/>
    </location>
</feature>
<dbReference type="GO" id="GO:0016757">
    <property type="term" value="F:glycosyltransferase activity"/>
    <property type="evidence" value="ECO:0007669"/>
    <property type="project" value="InterPro"/>
</dbReference>
<dbReference type="InterPro" id="IPR001296">
    <property type="entry name" value="Glyco_trans_1"/>
</dbReference>
<evidence type="ECO:0000259" key="1">
    <source>
        <dbReference type="Pfam" id="PF00534"/>
    </source>
</evidence>
<proteinExistence type="predicted"/>
<dbReference type="Gene3D" id="3.40.50.2000">
    <property type="entry name" value="Glycogen Phosphorylase B"/>
    <property type="match status" value="2"/>
</dbReference>
<dbReference type="SUPFAM" id="SSF53756">
    <property type="entry name" value="UDP-Glycosyltransferase/glycogen phosphorylase"/>
    <property type="match status" value="1"/>
</dbReference>